<feature type="transmembrane region" description="Helical" evidence="11">
    <location>
        <begin position="207"/>
        <end position="227"/>
    </location>
</feature>
<evidence type="ECO:0000256" key="1">
    <source>
        <dbReference type="ARBA" id="ARBA00004019"/>
    </source>
</evidence>
<dbReference type="GO" id="GO:0005886">
    <property type="term" value="C:plasma membrane"/>
    <property type="evidence" value="ECO:0007669"/>
    <property type="project" value="UniProtKB-SubCell"/>
</dbReference>
<dbReference type="PANTHER" id="PTHR43448:SF2">
    <property type="entry name" value="PROTOHEME IX FARNESYLTRANSFERASE, MITOCHONDRIAL"/>
    <property type="match status" value="1"/>
</dbReference>
<dbReference type="CDD" id="cd13957">
    <property type="entry name" value="PT_UbiA_Cox10"/>
    <property type="match status" value="1"/>
</dbReference>
<proteinExistence type="inferred from homology"/>
<comment type="miscellaneous">
    <text evidence="11">Carbon 2 of the heme B porphyrin ring is defined according to the Fischer nomenclature.</text>
</comment>
<reference evidence="12" key="1">
    <citation type="journal article" date="2014" name="Int. J. Syst. Evol. Microbiol.">
        <title>Complete genome sequence of Corynebacterium casei LMG S-19264T (=DSM 44701T), isolated from a smear-ripened cheese.</title>
        <authorList>
            <consortium name="US DOE Joint Genome Institute (JGI-PGF)"/>
            <person name="Walter F."/>
            <person name="Albersmeier A."/>
            <person name="Kalinowski J."/>
            <person name="Ruckert C."/>
        </authorList>
    </citation>
    <scope>NUCLEOTIDE SEQUENCE</scope>
    <source>
        <strain evidence="12">JCM 10088</strain>
    </source>
</reference>
<evidence type="ECO:0000313" key="13">
    <source>
        <dbReference type="Proteomes" id="UP000610960"/>
    </source>
</evidence>
<feature type="transmembrane region" description="Helical" evidence="11">
    <location>
        <begin position="137"/>
        <end position="158"/>
    </location>
</feature>
<evidence type="ECO:0000256" key="6">
    <source>
        <dbReference type="ARBA" id="ARBA00022692"/>
    </source>
</evidence>
<comment type="catalytic activity">
    <reaction evidence="10 11">
        <text>heme b + (2E,6E)-farnesyl diphosphate + H2O = Fe(II)-heme o + diphosphate</text>
        <dbReference type="Rhea" id="RHEA:28070"/>
        <dbReference type="ChEBI" id="CHEBI:15377"/>
        <dbReference type="ChEBI" id="CHEBI:33019"/>
        <dbReference type="ChEBI" id="CHEBI:60344"/>
        <dbReference type="ChEBI" id="CHEBI:60530"/>
        <dbReference type="ChEBI" id="CHEBI:175763"/>
        <dbReference type="EC" id="2.5.1.141"/>
    </reaction>
</comment>
<dbReference type="AlphaFoldDB" id="A0A830GT74"/>
<keyword evidence="5 11" id="KW-0808">Transferase</keyword>
<comment type="similarity">
    <text evidence="4">In the C-terminal section; belongs to the UbiA prenyltransferase family. Protoheme IX farnesyltransferase subfamily.</text>
</comment>
<keyword evidence="13" id="KW-1185">Reference proteome</keyword>
<dbReference type="InterPro" id="IPR000537">
    <property type="entry name" value="UbiA_prenyltransferase"/>
</dbReference>
<dbReference type="InterPro" id="IPR044878">
    <property type="entry name" value="UbiA_sf"/>
</dbReference>
<feature type="transmembrane region" description="Helical" evidence="11">
    <location>
        <begin position="164"/>
        <end position="186"/>
    </location>
</feature>
<keyword evidence="9 11" id="KW-0472">Membrane</keyword>
<evidence type="ECO:0000256" key="7">
    <source>
        <dbReference type="ARBA" id="ARBA00022989"/>
    </source>
</evidence>
<evidence type="ECO:0000256" key="2">
    <source>
        <dbReference type="ARBA" id="ARBA00004651"/>
    </source>
</evidence>
<feature type="transmembrane region" description="Helical" evidence="11">
    <location>
        <begin position="272"/>
        <end position="288"/>
    </location>
</feature>
<dbReference type="EC" id="2.5.1.141" evidence="11"/>
<reference evidence="12" key="2">
    <citation type="submission" date="2020-09" db="EMBL/GenBank/DDBJ databases">
        <authorList>
            <person name="Sun Q."/>
            <person name="Ohkuma M."/>
        </authorList>
    </citation>
    <scope>NUCLEOTIDE SEQUENCE</scope>
    <source>
        <strain evidence="12">JCM 10088</strain>
    </source>
</reference>
<keyword evidence="6 11" id="KW-0812">Transmembrane</keyword>
<comment type="caution">
    <text evidence="12">The sequence shown here is derived from an EMBL/GenBank/DDBJ whole genome shotgun (WGS) entry which is preliminary data.</text>
</comment>
<sequence length="290" mass="31881">MESMKLGDAIELMKPRVIWLLVLSAIGGYLIAAIPKINALRLVEIAIAGLLSTGGSAAANMLFEKDVDALMTRTAKRPLPAGSISVKAAWVEMIVLTAAGLVLGYIWLGLMPFIFMLAGWVFYSIIYTLILKRRTWLNILIGGFAGNAALLSGWAAAAPINLEAMLLSFAVYLWIPAHIWSLVMRYSDDYRKAGIPMLPVLVRRSTAISTISGLNILSTIYMLFLYVIYVNSIPGYIILLPFVAMSIYISAKSLLNPTDDAFWTMFKMTSPILTMFILAAVLGLFMQFPP</sequence>
<keyword evidence="8 11" id="KW-0350">Heme biosynthesis</keyword>
<feature type="transmembrane region" description="Helical" evidence="11">
    <location>
        <begin position="42"/>
        <end position="63"/>
    </location>
</feature>
<dbReference type="Gene3D" id="1.10.357.140">
    <property type="entry name" value="UbiA prenyltransferase"/>
    <property type="match status" value="1"/>
</dbReference>
<evidence type="ECO:0000256" key="11">
    <source>
        <dbReference type="HAMAP-Rule" id="MF_00154"/>
    </source>
</evidence>
<evidence type="ECO:0000313" key="12">
    <source>
        <dbReference type="EMBL" id="GGP20038.1"/>
    </source>
</evidence>
<dbReference type="Proteomes" id="UP000610960">
    <property type="component" value="Unassembled WGS sequence"/>
</dbReference>
<evidence type="ECO:0000256" key="10">
    <source>
        <dbReference type="ARBA" id="ARBA00047690"/>
    </source>
</evidence>
<dbReference type="GO" id="GO:0008495">
    <property type="term" value="F:protoheme IX farnesyltransferase activity"/>
    <property type="evidence" value="ECO:0007669"/>
    <property type="project" value="UniProtKB-UniRule"/>
</dbReference>
<name>A0A830GT74_9CREN</name>
<dbReference type="HAMAP" id="MF_00154">
    <property type="entry name" value="CyoE_CtaB"/>
    <property type="match status" value="1"/>
</dbReference>
<gene>
    <name evidence="12" type="primary">ubiA</name>
    <name evidence="11" type="synonym">ctaB</name>
    <name evidence="12" type="ORF">GCM10007981_06500</name>
</gene>
<dbReference type="InterPro" id="IPR006369">
    <property type="entry name" value="Protohaem_IX_farnesylTrfase"/>
</dbReference>
<protein>
    <recommendedName>
        <fullName evidence="11">Protoheme IX farnesyltransferase</fullName>
        <ecNumber evidence="11">2.5.1.141</ecNumber>
    </recommendedName>
    <alternativeName>
        <fullName evidence="11">Heme B farnesyltransferase</fullName>
    </alternativeName>
    <alternativeName>
        <fullName evidence="11">Heme O synthase</fullName>
    </alternativeName>
</protein>
<evidence type="ECO:0000256" key="9">
    <source>
        <dbReference type="ARBA" id="ARBA00023136"/>
    </source>
</evidence>
<comment type="pathway">
    <text evidence="3 11">Porphyrin-containing compound metabolism; heme O biosynthesis; heme O from protoheme: step 1/1.</text>
</comment>
<evidence type="ECO:0000256" key="5">
    <source>
        <dbReference type="ARBA" id="ARBA00022679"/>
    </source>
</evidence>
<comment type="function">
    <text evidence="1 11">Converts heme B (protoheme IX) to heme O by substitution of the vinyl group on carbon 2 of heme B porphyrin ring with a hydroxyethyl farnesyl side group.</text>
</comment>
<dbReference type="GO" id="GO:0048034">
    <property type="term" value="P:heme O biosynthetic process"/>
    <property type="evidence" value="ECO:0007669"/>
    <property type="project" value="UniProtKB-UniRule"/>
</dbReference>
<dbReference type="EMBL" id="BMNL01000002">
    <property type="protein sequence ID" value="GGP20038.1"/>
    <property type="molecule type" value="Genomic_DNA"/>
</dbReference>
<organism evidence="12 13">
    <name type="scientific">Thermocladium modestius</name>
    <dbReference type="NCBI Taxonomy" id="62609"/>
    <lineage>
        <taxon>Archaea</taxon>
        <taxon>Thermoproteota</taxon>
        <taxon>Thermoprotei</taxon>
        <taxon>Thermoproteales</taxon>
        <taxon>Thermoproteaceae</taxon>
        <taxon>Thermocladium</taxon>
    </lineage>
</organism>
<evidence type="ECO:0000256" key="8">
    <source>
        <dbReference type="ARBA" id="ARBA00023133"/>
    </source>
</evidence>
<evidence type="ECO:0000256" key="4">
    <source>
        <dbReference type="ARBA" id="ARBA00010223"/>
    </source>
</evidence>
<comment type="subcellular location">
    <subcellularLocation>
        <location evidence="2 11">Cell membrane</location>
        <topology evidence="2 11">Multi-pass membrane protein</topology>
    </subcellularLocation>
</comment>
<comment type="similarity">
    <text evidence="11">Belongs to the UbiA prenyltransferase family. Protoheme IX farnesyltransferase subfamily.</text>
</comment>
<feature type="transmembrane region" description="Helical" evidence="11">
    <location>
        <begin position="233"/>
        <end position="251"/>
    </location>
</feature>
<evidence type="ECO:0000256" key="3">
    <source>
        <dbReference type="ARBA" id="ARBA00004919"/>
    </source>
</evidence>
<accession>A0A830GT74</accession>
<dbReference type="Pfam" id="PF01040">
    <property type="entry name" value="UbiA"/>
    <property type="match status" value="1"/>
</dbReference>
<dbReference type="NCBIfam" id="TIGR01473">
    <property type="entry name" value="cyoE_ctaB"/>
    <property type="match status" value="1"/>
</dbReference>
<keyword evidence="7 11" id="KW-1133">Transmembrane helix</keyword>
<keyword evidence="11" id="KW-1003">Cell membrane</keyword>
<dbReference type="UniPathway" id="UPA00834">
    <property type="reaction ID" value="UER00712"/>
</dbReference>
<dbReference type="PANTHER" id="PTHR43448">
    <property type="entry name" value="PROTOHEME IX FARNESYLTRANSFERASE, MITOCHONDRIAL"/>
    <property type="match status" value="1"/>
</dbReference>